<evidence type="ECO:0008006" key="3">
    <source>
        <dbReference type="Google" id="ProtNLM"/>
    </source>
</evidence>
<dbReference type="Proteomes" id="UP000253383">
    <property type="component" value="Unassembled WGS sequence"/>
</dbReference>
<proteinExistence type="predicted"/>
<name>A0A368JDZ3_9BACT</name>
<gene>
    <name evidence="1" type="ORF">DUE52_29205</name>
</gene>
<evidence type="ECO:0000313" key="1">
    <source>
        <dbReference type="EMBL" id="RCR65900.1"/>
    </source>
</evidence>
<dbReference type="AlphaFoldDB" id="A0A368JDZ3"/>
<protein>
    <recommendedName>
        <fullName evidence="3">Outer membrane protein beta-barrel domain-containing protein</fullName>
    </recommendedName>
</protein>
<organism evidence="1 2">
    <name type="scientific">Larkinella punicea</name>
    <dbReference type="NCBI Taxonomy" id="2315727"/>
    <lineage>
        <taxon>Bacteria</taxon>
        <taxon>Pseudomonadati</taxon>
        <taxon>Bacteroidota</taxon>
        <taxon>Cytophagia</taxon>
        <taxon>Cytophagales</taxon>
        <taxon>Spirosomataceae</taxon>
        <taxon>Larkinella</taxon>
    </lineage>
</organism>
<dbReference type="EMBL" id="QOWE01000033">
    <property type="protein sequence ID" value="RCR65900.1"/>
    <property type="molecule type" value="Genomic_DNA"/>
</dbReference>
<accession>A0A368JDZ3</accession>
<reference evidence="1 2" key="1">
    <citation type="submission" date="2018-07" db="EMBL/GenBank/DDBJ databases">
        <title>Genome analysis of Larkinella rosea.</title>
        <authorList>
            <person name="Zhou Z."/>
            <person name="Wang G."/>
        </authorList>
    </citation>
    <scope>NUCLEOTIDE SEQUENCE [LARGE SCALE GENOMIC DNA]</scope>
    <source>
        <strain evidence="2">zzj9</strain>
    </source>
</reference>
<comment type="caution">
    <text evidence="1">The sequence shown here is derived from an EMBL/GenBank/DDBJ whole genome shotgun (WGS) entry which is preliminary data.</text>
</comment>
<keyword evidence="2" id="KW-1185">Reference proteome</keyword>
<sequence length="146" mass="16863">MLKENIRIGKLDKIGYRYAMIFDLYTTAGISYDWFRFDNYEGAILGLSVTDPKLDKIEIEEKLPNVLHRRGASIQAGIGFQFKSHDKDRLDIQLVYSQGLRKLVTADVDYTINQTAYFLQMAARGTAFRITASYPIRLSKRRKSEE</sequence>
<evidence type="ECO:0000313" key="2">
    <source>
        <dbReference type="Proteomes" id="UP000253383"/>
    </source>
</evidence>